<proteinExistence type="predicted"/>
<protein>
    <recommendedName>
        <fullName evidence="3">Minor tail protein</fullName>
    </recommendedName>
</protein>
<dbReference type="EMBL" id="VFPN01000001">
    <property type="protein sequence ID" value="TQM65845.1"/>
    <property type="molecule type" value="Genomic_DNA"/>
</dbReference>
<dbReference type="RefSeq" id="WP_141915789.1">
    <property type="nucleotide sequence ID" value="NZ_BAAAYS010000001.1"/>
</dbReference>
<evidence type="ECO:0000313" key="2">
    <source>
        <dbReference type="Proteomes" id="UP000318331"/>
    </source>
</evidence>
<reference evidence="1 2" key="1">
    <citation type="submission" date="2019-06" db="EMBL/GenBank/DDBJ databases">
        <title>Sequencing the genomes of 1000 actinobacteria strains.</title>
        <authorList>
            <person name="Klenk H.-P."/>
        </authorList>
    </citation>
    <scope>NUCLEOTIDE SEQUENCE [LARGE SCALE GENOMIC DNA]</scope>
    <source>
        <strain evidence="1 2">DSM 18031</strain>
    </source>
</reference>
<organism evidence="1 2">
    <name type="scientific">Klugiella xanthotipulae</name>
    <dbReference type="NCBI Taxonomy" id="244735"/>
    <lineage>
        <taxon>Bacteria</taxon>
        <taxon>Bacillati</taxon>
        <taxon>Actinomycetota</taxon>
        <taxon>Actinomycetes</taxon>
        <taxon>Micrococcales</taxon>
        <taxon>Microbacteriaceae</taxon>
        <taxon>Klugiella</taxon>
    </lineage>
</organism>
<keyword evidence="2" id="KW-1185">Reference proteome</keyword>
<dbReference type="OrthoDB" id="3194419at2"/>
<evidence type="ECO:0000313" key="1">
    <source>
        <dbReference type="EMBL" id="TQM65845.1"/>
    </source>
</evidence>
<sequence>MTSWYIFETLSGHIITEFTPLSGSWTARLNEAETLDVSIDLGDPDEQSREWRSLGTPWKYSIAVEESGRFYGGPIQPHDWDEDSAILKITARGIRSIFALRSVLPVEALTTDLVDATGAPNTLLDTTLKNLDLGSIGMRVIQQACTWPGSNYPIVFPPARSGTHERTYQAVTFPTVEDTLSALSGVIGGPDFDFRLRLRNPSYFEWEFLAGTQDEPRLISPDTHTWDLSAPDSAGSDLTVSTNPSSMASLSWAVGGRGDNSVLVAQAYDPLLIQDDHPLLEAVDTSRTSVSVMATLAGHAQAPLRTGRRPWEFWKFSASLRSTPFLSEYQVGDLCTLAVHDSPYIPAGEYTRRIVALSGDDTSDWVKITLGEVYDG</sequence>
<dbReference type="AlphaFoldDB" id="A0A543I5H6"/>
<dbReference type="Proteomes" id="UP000318331">
    <property type="component" value="Unassembled WGS sequence"/>
</dbReference>
<name>A0A543I5H6_9MICO</name>
<gene>
    <name evidence="1" type="ORF">FB466_0659</name>
</gene>
<accession>A0A543I5H6</accession>
<comment type="caution">
    <text evidence="1">The sequence shown here is derived from an EMBL/GenBank/DDBJ whole genome shotgun (WGS) entry which is preliminary data.</text>
</comment>
<evidence type="ECO:0008006" key="3">
    <source>
        <dbReference type="Google" id="ProtNLM"/>
    </source>
</evidence>